<evidence type="ECO:0000259" key="2">
    <source>
        <dbReference type="Pfam" id="PF00498"/>
    </source>
</evidence>
<dbReference type="EMBL" id="CP003130">
    <property type="protein sequence ID" value="AEU36277.1"/>
    <property type="molecule type" value="Genomic_DNA"/>
</dbReference>
<feature type="transmembrane region" description="Helical" evidence="1">
    <location>
        <begin position="14"/>
        <end position="40"/>
    </location>
</feature>
<dbReference type="Pfam" id="PF00498">
    <property type="entry name" value="FHA"/>
    <property type="match status" value="1"/>
</dbReference>
<dbReference type="STRING" id="682795.AciX8_1946"/>
<reference evidence="3 4" key="1">
    <citation type="submission" date="2011-11" db="EMBL/GenBank/DDBJ databases">
        <title>Complete sequence of Granulicella mallensis MP5ACTX8.</title>
        <authorList>
            <consortium name="US DOE Joint Genome Institute"/>
            <person name="Lucas S."/>
            <person name="Copeland A."/>
            <person name="Lapidus A."/>
            <person name="Cheng J.-F."/>
            <person name="Goodwin L."/>
            <person name="Pitluck S."/>
            <person name="Peters L."/>
            <person name="Lu M."/>
            <person name="Detter J.C."/>
            <person name="Han C."/>
            <person name="Tapia R."/>
            <person name="Land M."/>
            <person name="Hauser L."/>
            <person name="Kyrpides N."/>
            <person name="Ivanova N."/>
            <person name="Mikhailova N."/>
            <person name="Pagani I."/>
            <person name="Rawat S."/>
            <person name="Mannisto M."/>
            <person name="Haggblom M."/>
            <person name="Woyke T."/>
        </authorList>
    </citation>
    <scope>NUCLEOTIDE SEQUENCE [LARGE SCALE GENOMIC DNA]</scope>
    <source>
        <strain evidence="4">ATCC BAA-1857 / DSM 23137 / MP5ACTX8</strain>
    </source>
</reference>
<dbReference type="InterPro" id="IPR008984">
    <property type="entry name" value="SMAD_FHA_dom_sf"/>
</dbReference>
<evidence type="ECO:0000313" key="4">
    <source>
        <dbReference type="Proteomes" id="UP000007113"/>
    </source>
</evidence>
<dbReference type="AlphaFoldDB" id="G8NST4"/>
<name>G8NST4_GRAMM</name>
<feature type="transmembrane region" description="Helical" evidence="1">
    <location>
        <begin position="174"/>
        <end position="194"/>
    </location>
</feature>
<feature type="transmembrane region" description="Helical" evidence="1">
    <location>
        <begin position="142"/>
        <end position="162"/>
    </location>
</feature>
<dbReference type="HOGENOM" id="CLU_879307_0_0_0"/>
<keyword evidence="1" id="KW-0472">Membrane</keyword>
<keyword evidence="1" id="KW-1133">Transmembrane helix</keyword>
<dbReference type="SUPFAM" id="SSF49879">
    <property type="entry name" value="SMAD/FHA domain"/>
    <property type="match status" value="1"/>
</dbReference>
<dbReference type="KEGG" id="gma:AciX8_1946"/>
<dbReference type="CDD" id="cd00060">
    <property type="entry name" value="FHA"/>
    <property type="match status" value="1"/>
</dbReference>
<dbReference type="Proteomes" id="UP000007113">
    <property type="component" value="Chromosome"/>
</dbReference>
<proteinExistence type="predicted"/>
<protein>
    <submittedName>
        <fullName evidence="3">Forkhead-associated protein</fullName>
    </submittedName>
</protein>
<dbReference type="Gene3D" id="2.60.200.20">
    <property type="match status" value="1"/>
</dbReference>
<evidence type="ECO:0000256" key="1">
    <source>
        <dbReference type="SAM" id="Phobius"/>
    </source>
</evidence>
<feature type="transmembrane region" description="Helical" evidence="1">
    <location>
        <begin position="109"/>
        <end position="130"/>
    </location>
</feature>
<evidence type="ECO:0000313" key="3">
    <source>
        <dbReference type="EMBL" id="AEU36277.1"/>
    </source>
</evidence>
<dbReference type="eggNOG" id="COG1716">
    <property type="taxonomic scope" value="Bacteria"/>
</dbReference>
<keyword evidence="1" id="KW-0812">Transmembrane</keyword>
<accession>G8NST4</accession>
<feature type="domain" description="FHA" evidence="2">
    <location>
        <begin position="242"/>
        <end position="271"/>
    </location>
</feature>
<organism evidence="3 4">
    <name type="scientific">Granulicella mallensis (strain ATCC BAA-1857 / DSM 23137 / MP5ACTX8)</name>
    <dbReference type="NCBI Taxonomy" id="682795"/>
    <lineage>
        <taxon>Bacteria</taxon>
        <taxon>Pseudomonadati</taxon>
        <taxon>Acidobacteriota</taxon>
        <taxon>Terriglobia</taxon>
        <taxon>Terriglobales</taxon>
        <taxon>Acidobacteriaceae</taxon>
        <taxon>Granulicella</taxon>
    </lineage>
</organism>
<dbReference type="InterPro" id="IPR000253">
    <property type="entry name" value="FHA_dom"/>
</dbReference>
<sequence precursor="true">MFGATNPSMNITQLLYFMSLAGSTAGLLAWAGQALLVSLLPVGTPAWLPVVFAAALLGGFIGGLTVAFDEKWAGNRVQARWVFSGAAIGFFGGAASGAVHLPLREALPGALPLATVLGWLVTGGVVGAGLGARWISVNRARLAHGMAGGICGGCIGGIAFALLSQWIPDAAQCLAFVLTGAGISFGIAFAPVLWRSAVLRFMNSGDVRAANKLGSKEWAVQDGDSYIVGSQSADLSKTSYGHEVDIYIPDASVAPRHARIFAKDGRFYITRHPDLMTESGLRRYLLRLQDRSVTTPRPLEDRSLIVVGRTTLMFVMKHKKSGQKV</sequence>
<gene>
    <name evidence="3" type="ordered locus">AciX8_1946</name>
</gene>
<feature type="transmembrane region" description="Helical" evidence="1">
    <location>
        <begin position="81"/>
        <end position="103"/>
    </location>
</feature>
<keyword evidence="4" id="KW-1185">Reference proteome</keyword>
<feature type="transmembrane region" description="Helical" evidence="1">
    <location>
        <begin position="46"/>
        <end position="69"/>
    </location>
</feature>